<accession>A0ABT2CUN0</accession>
<reference evidence="1 2" key="1">
    <citation type="submission" date="2022-08" db="EMBL/GenBank/DDBJ databases">
        <title>Reclassification of Massilia species as members of the genera Telluria, Duganella, Pseudoduganella, Mokoshia gen. nov. and Zemynaea gen. nov. using orthogonal and non-orthogonal genome-based approaches.</title>
        <authorList>
            <person name="Bowman J.P."/>
        </authorList>
    </citation>
    <scope>NUCLEOTIDE SEQUENCE [LARGE SCALE GENOMIC DNA]</scope>
    <source>
        <strain evidence="1 2">JCM 31606</strain>
    </source>
</reference>
<dbReference type="RefSeq" id="WP_258810834.1">
    <property type="nucleotide sequence ID" value="NZ_JANUGU010000001.1"/>
</dbReference>
<name>A0ABT2CUN0_9BURK</name>
<dbReference type="InterPro" id="IPR035093">
    <property type="entry name" value="RelE/ParE_toxin_dom_sf"/>
</dbReference>
<dbReference type="Gene3D" id="3.30.2310.20">
    <property type="entry name" value="RelE-like"/>
    <property type="match status" value="1"/>
</dbReference>
<dbReference type="SUPFAM" id="SSF143011">
    <property type="entry name" value="RelE-like"/>
    <property type="match status" value="1"/>
</dbReference>
<dbReference type="EMBL" id="JANUGU010000001">
    <property type="protein sequence ID" value="MCS0657689.1"/>
    <property type="molecule type" value="Genomic_DNA"/>
</dbReference>
<proteinExistence type="predicted"/>
<dbReference type="PANTHER" id="PTHR40266:SF2">
    <property type="entry name" value="TOXIN HIGB-1"/>
    <property type="match status" value="1"/>
</dbReference>
<dbReference type="Proteomes" id="UP001204621">
    <property type="component" value="Unassembled WGS sequence"/>
</dbReference>
<protein>
    <submittedName>
        <fullName evidence="1">Type II toxin-antitoxin system RelE/ParE family toxin</fullName>
    </submittedName>
</protein>
<dbReference type="InterPro" id="IPR007711">
    <property type="entry name" value="HigB-1"/>
</dbReference>
<gene>
    <name evidence="1" type="ORF">NX778_06370</name>
</gene>
<sequence>MIKSFAHKGLELFYRKGSKAGIRPDHAAKLRRQLTALDGASDIAVLDVPGWHLHRLIGSKGGYWSLRVSANWRLIFVFDGRDANLVDYIDYH</sequence>
<evidence type="ECO:0000313" key="2">
    <source>
        <dbReference type="Proteomes" id="UP001204621"/>
    </source>
</evidence>
<dbReference type="Pfam" id="PF05015">
    <property type="entry name" value="HigB-like_toxin"/>
    <property type="match status" value="1"/>
</dbReference>
<comment type="caution">
    <text evidence="1">The sequence shown here is derived from an EMBL/GenBank/DDBJ whole genome shotgun (WGS) entry which is preliminary data.</text>
</comment>
<evidence type="ECO:0000313" key="1">
    <source>
        <dbReference type="EMBL" id="MCS0657689.1"/>
    </source>
</evidence>
<dbReference type="PANTHER" id="PTHR40266">
    <property type="entry name" value="TOXIN HIGB-1"/>
    <property type="match status" value="1"/>
</dbReference>
<keyword evidence="2" id="KW-1185">Reference proteome</keyword>
<organism evidence="1 2">
    <name type="scientific">Massilia terrae</name>
    <dbReference type="NCBI Taxonomy" id="1811224"/>
    <lineage>
        <taxon>Bacteria</taxon>
        <taxon>Pseudomonadati</taxon>
        <taxon>Pseudomonadota</taxon>
        <taxon>Betaproteobacteria</taxon>
        <taxon>Burkholderiales</taxon>
        <taxon>Oxalobacteraceae</taxon>
        <taxon>Telluria group</taxon>
        <taxon>Massilia</taxon>
    </lineage>
</organism>